<gene>
    <name evidence="2" type="ORF">GCM10009001_00560</name>
</gene>
<evidence type="ECO:0000313" key="3">
    <source>
        <dbReference type="Proteomes" id="UP001500866"/>
    </source>
</evidence>
<feature type="transmembrane region" description="Helical" evidence="1">
    <location>
        <begin position="110"/>
        <end position="130"/>
    </location>
</feature>
<evidence type="ECO:0000256" key="1">
    <source>
        <dbReference type="SAM" id="Phobius"/>
    </source>
</evidence>
<keyword evidence="1" id="KW-1133">Transmembrane helix</keyword>
<feature type="transmembrane region" description="Helical" evidence="1">
    <location>
        <begin position="6"/>
        <end position="25"/>
    </location>
</feature>
<sequence length="263" mass="30585">MLYIGMVIVVYVIPFIWFVWSMIDVRNGKRQKVNWKGPLISFIVILVGSIVINFYLTEAYNLAFFQNSTGSIIGLFVVGLIVVIMAIINFFATLYARRNNLSKTLHNPKVVWVITGMIGGTMLFFFLWFMPLGQKISYAVTLNNAISTMEDATRNKEFSIVLMKSTSDCLRIRCIDEQFDNVFYIRNNLDQKKEVQVKIHAQNGDKEKLKVINSKIMELDPGELKMVKTEGTSEHSDIWRQSTFTTEERVVYYKYNYRFRDVE</sequence>
<organism evidence="2 3">
    <name type="scientific">Virgibacillus siamensis</name>
    <dbReference type="NCBI Taxonomy" id="480071"/>
    <lineage>
        <taxon>Bacteria</taxon>
        <taxon>Bacillati</taxon>
        <taxon>Bacillota</taxon>
        <taxon>Bacilli</taxon>
        <taxon>Bacillales</taxon>
        <taxon>Bacillaceae</taxon>
        <taxon>Virgibacillus</taxon>
    </lineage>
</organism>
<feature type="transmembrane region" description="Helical" evidence="1">
    <location>
        <begin position="68"/>
        <end position="90"/>
    </location>
</feature>
<keyword evidence="3" id="KW-1185">Reference proteome</keyword>
<keyword evidence="1" id="KW-0472">Membrane</keyword>
<proteinExistence type="predicted"/>
<keyword evidence="1" id="KW-0812">Transmembrane</keyword>
<comment type="caution">
    <text evidence="2">The sequence shown here is derived from an EMBL/GenBank/DDBJ whole genome shotgun (WGS) entry which is preliminary data.</text>
</comment>
<protein>
    <submittedName>
        <fullName evidence="2">Uncharacterized protein</fullName>
    </submittedName>
</protein>
<reference evidence="2 3" key="1">
    <citation type="journal article" date="2019" name="Int. J. Syst. Evol. Microbiol.">
        <title>The Global Catalogue of Microorganisms (GCM) 10K type strain sequencing project: providing services to taxonomists for standard genome sequencing and annotation.</title>
        <authorList>
            <consortium name="The Broad Institute Genomics Platform"/>
            <consortium name="The Broad Institute Genome Sequencing Center for Infectious Disease"/>
            <person name="Wu L."/>
            <person name="Ma J."/>
        </authorList>
    </citation>
    <scope>NUCLEOTIDE SEQUENCE [LARGE SCALE GENOMIC DNA]</scope>
    <source>
        <strain evidence="2 3">JCM 15395</strain>
    </source>
</reference>
<dbReference type="EMBL" id="BAAADS010000001">
    <property type="protein sequence ID" value="GAA0588575.1"/>
    <property type="molecule type" value="Genomic_DNA"/>
</dbReference>
<dbReference type="RefSeq" id="WP_343809198.1">
    <property type="nucleotide sequence ID" value="NZ_BAAADS010000001.1"/>
</dbReference>
<dbReference type="Proteomes" id="UP001500866">
    <property type="component" value="Unassembled WGS sequence"/>
</dbReference>
<evidence type="ECO:0000313" key="2">
    <source>
        <dbReference type="EMBL" id="GAA0588575.1"/>
    </source>
</evidence>
<name>A0ABN1FDG0_9BACI</name>
<feature type="transmembrane region" description="Helical" evidence="1">
    <location>
        <begin position="37"/>
        <end position="56"/>
    </location>
</feature>
<accession>A0ABN1FDG0</accession>